<organism evidence="2 3">
    <name type="scientific">Glycomyces artemisiae</name>
    <dbReference type="NCBI Taxonomy" id="1076443"/>
    <lineage>
        <taxon>Bacteria</taxon>
        <taxon>Bacillati</taxon>
        <taxon>Actinomycetota</taxon>
        <taxon>Actinomycetes</taxon>
        <taxon>Glycomycetales</taxon>
        <taxon>Glycomycetaceae</taxon>
        <taxon>Glycomyces</taxon>
    </lineage>
</organism>
<protein>
    <recommendedName>
        <fullName evidence="4">DUF4386 family protein</fullName>
    </recommendedName>
</protein>
<feature type="transmembrane region" description="Helical" evidence="1">
    <location>
        <begin position="171"/>
        <end position="191"/>
    </location>
</feature>
<gene>
    <name evidence="2" type="ORF">HOQ43_00325</name>
</gene>
<reference evidence="2 3" key="1">
    <citation type="submission" date="2020-05" db="EMBL/GenBank/DDBJ databases">
        <title>DNA-SIP metagenomic assembled genomes.</title>
        <authorList>
            <person name="Yu J."/>
        </authorList>
    </citation>
    <scope>NUCLEOTIDE SEQUENCE [LARGE SCALE GENOMIC DNA]</scope>
    <source>
        <strain evidence="2">Bin5.27</strain>
    </source>
</reference>
<dbReference type="EMBL" id="JABFXE010000014">
    <property type="protein sequence ID" value="NUQ86901.1"/>
    <property type="molecule type" value="Genomic_DNA"/>
</dbReference>
<dbReference type="AlphaFoldDB" id="A0A850C2Y5"/>
<evidence type="ECO:0008006" key="4">
    <source>
        <dbReference type="Google" id="ProtNLM"/>
    </source>
</evidence>
<keyword evidence="1" id="KW-0472">Membrane</keyword>
<comment type="caution">
    <text evidence="2">The sequence shown here is derived from an EMBL/GenBank/DDBJ whole genome shotgun (WGS) entry which is preliminary data.</text>
</comment>
<evidence type="ECO:0000313" key="3">
    <source>
        <dbReference type="Proteomes" id="UP000574690"/>
    </source>
</evidence>
<sequence length="228" mass="23081">MDSKTNIGGGAFGRVSGLAAIGFAAIILLANLLIAVPAGLPNTGADAAEVAEFFSAESGAVGLMTAFLPAAWMLAAVFGAGVFAAVRDGERDRAEAWSLVGFAGLILQNTTITAVSAIRLALANTGAEAAPDALWAVHDALFTLNGAFLALALLGLSIAGRRAGLIRPWHAVLGFAAAALQFTSATLAAPVTAHGGALGLIGLAGWLLWVLWLVCYGLALFKGRNASR</sequence>
<feature type="transmembrane region" description="Helical" evidence="1">
    <location>
        <begin position="140"/>
        <end position="159"/>
    </location>
</feature>
<feature type="transmembrane region" description="Helical" evidence="1">
    <location>
        <begin position="60"/>
        <end position="84"/>
    </location>
</feature>
<name>A0A850C2Y5_9ACTN</name>
<proteinExistence type="predicted"/>
<dbReference type="Proteomes" id="UP000574690">
    <property type="component" value="Unassembled WGS sequence"/>
</dbReference>
<feature type="transmembrane region" description="Helical" evidence="1">
    <location>
        <begin position="197"/>
        <end position="221"/>
    </location>
</feature>
<accession>A0A850C2Y5</accession>
<keyword evidence="1" id="KW-1133">Transmembrane helix</keyword>
<evidence type="ECO:0000256" key="1">
    <source>
        <dbReference type="SAM" id="Phobius"/>
    </source>
</evidence>
<feature type="transmembrane region" description="Helical" evidence="1">
    <location>
        <begin position="96"/>
        <end position="120"/>
    </location>
</feature>
<keyword evidence="1" id="KW-0812">Transmembrane</keyword>
<evidence type="ECO:0000313" key="2">
    <source>
        <dbReference type="EMBL" id="NUQ86901.1"/>
    </source>
</evidence>
<feature type="transmembrane region" description="Helical" evidence="1">
    <location>
        <begin position="12"/>
        <end position="40"/>
    </location>
</feature>